<protein>
    <recommendedName>
        <fullName evidence="10">Inositol phosphorylceramide synthase</fullName>
    </recommendedName>
</protein>
<feature type="transmembrane region" description="Helical" evidence="5">
    <location>
        <begin position="237"/>
        <end position="260"/>
    </location>
</feature>
<sequence length="461" mass="49840">MQSRVFSRTKGPQAVLWAAVGVAALGLFVALEIVARHYGLPGPITSQAREVIFPPKSGGLLYASMALMLVVVDWRQRFIAVGAAIAIDVGFLLVRWAADIKVTEGHPFGNGALWVTLGCAVVALTRRTGRDRALLLKGAGLALLLMAGRKTGDTWLLITSTTRPTVLDQYVAIADHALGNPSWLVGRAVTATGAIGFNVLDFVYGQLPVAAVLVALYQLRNVAAERRFPRHHLVRTFLAIGLLGPGIYMIFPVVGPVFAYGDGSEHWAAVSLWQESHSSVQWAVADLWPTTPPPISPPHPMPFDGVTPRNCMPSLHTAWATAIFIHTRRGPRALRYAGAFWLVATLAATLGFGFHYGADILAGVVFTLTIEGALRAHDRGWSPSGVRLVAYGTTVFAALLLSYRYLPLEMAGHPWFYGPLLVLATVSVVYAYLRTTAAWEPKPVLPRQAEPQQHASAVKPL</sequence>
<keyword evidence="3 5" id="KW-1133">Transmembrane helix</keyword>
<keyword evidence="2 5" id="KW-0812">Transmembrane</keyword>
<evidence type="ECO:0000313" key="8">
    <source>
        <dbReference type="EMBL" id="MDQ0685128.1"/>
    </source>
</evidence>
<evidence type="ECO:0000256" key="4">
    <source>
        <dbReference type="ARBA" id="ARBA00023136"/>
    </source>
</evidence>
<dbReference type="RefSeq" id="WP_307044703.1">
    <property type="nucleotide sequence ID" value="NZ_JAUSYA010000001.1"/>
</dbReference>
<feature type="transmembrane region" description="Helical" evidence="5">
    <location>
        <begin position="333"/>
        <end position="354"/>
    </location>
</feature>
<evidence type="ECO:0000256" key="1">
    <source>
        <dbReference type="ARBA" id="ARBA00004141"/>
    </source>
</evidence>
<comment type="caution">
    <text evidence="8">The sequence shown here is derived from an EMBL/GenBank/DDBJ whole genome shotgun (WGS) entry which is preliminary data.</text>
</comment>
<accession>A0ABU0Q387</accession>
<dbReference type="Proteomes" id="UP001243364">
    <property type="component" value="Unassembled WGS sequence"/>
</dbReference>
<keyword evidence="9" id="KW-1185">Reference proteome</keyword>
<evidence type="ECO:0000313" key="9">
    <source>
        <dbReference type="Proteomes" id="UP001243364"/>
    </source>
</evidence>
<dbReference type="Pfam" id="PF14378">
    <property type="entry name" value="PAP2_3"/>
    <property type="match status" value="1"/>
</dbReference>
<feature type="transmembrane region" description="Helical" evidence="5">
    <location>
        <begin position="412"/>
        <end position="433"/>
    </location>
</feature>
<feature type="domain" description="Inositolphosphotransferase Aur1/Ipt1" evidence="6">
    <location>
        <begin position="183"/>
        <end position="369"/>
    </location>
</feature>
<evidence type="ECO:0000259" key="7">
    <source>
        <dbReference type="Pfam" id="PF19356"/>
    </source>
</evidence>
<gene>
    <name evidence="8" type="ORF">QFZ56_004091</name>
</gene>
<evidence type="ECO:0008006" key="10">
    <source>
        <dbReference type="Google" id="ProtNLM"/>
    </source>
</evidence>
<feature type="transmembrane region" description="Helical" evidence="5">
    <location>
        <begin position="78"/>
        <end position="96"/>
    </location>
</feature>
<proteinExistence type="predicted"/>
<evidence type="ECO:0000256" key="2">
    <source>
        <dbReference type="ARBA" id="ARBA00022692"/>
    </source>
</evidence>
<feature type="domain" description="DUF5933" evidence="7">
    <location>
        <begin position="15"/>
        <end position="158"/>
    </location>
</feature>
<comment type="subcellular location">
    <subcellularLocation>
        <location evidence="1">Membrane</location>
        <topology evidence="1">Multi-pass membrane protein</topology>
    </subcellularLocation>
</comment>
<evidence type="ECO:0000259" key="6">
    <source>
        <dbReference type="Pfam" id="PF14378"/>
    </source>
</evidence>
<organism evidence="8 9">
    <name type="scientific">Streptomyces achromogenes</name>
    <dbReference type="NCBI Taxonomy" id="67255"/>
    <lineage>
        <taxon>Bacteria</taxon>
        <taxon>Bacillati</taxon>
        <taxon>Actinomycetota</taxon>
        <taxon>Actinomycetes</taxon>
        <taxon>Kitasatosporales</taxon>
        <taxon>Streptomycetaceae</taxon>
        <taxon>Streptomyces</taxon>
    </lineage>
</organism>
<reference evidence="8 9" key="1">
    <citation type="submission" date="2023-07" db="EMBL/GenBank/DDBJ databases">
        <title>Comparative genomics of wheat-associated soil bacteria to identify genetic determinants of phenazine resistance.</title>
        <authorList>
            <person name="Mouncey N."/>
        </authorList>
    </citation>
    <scope>NUCLEOTIDE SEQUENCE [LARGE SCALE GENOMIC DNA]</scope>
    <source>
        <strain evidence="8 9">W4I19-2</strain>
    </source>
</reference>
<feature type="transmembrane region" description="Helical" evidence="5">
    <location>
        <begin position="388"/>
        <end position="406"/>
    </location>
</feature>
<dbReference type="EMBL" id="JAUSYA010000001">
    <property type="protein sequence ID" value="MDQ0685128.1"/>
    <property type="molecule type" value="Genomic_DNA"/>
</dbReference>
<evidence type="ECO:0000256" key="3">
    <source>
        <dbReference type="ARBA" id="ARBA00022989"/>
    </source>
</evidence>
<dbReference type="PANTHER" id="PTHR31310">
    <property type="match status" value="1"/>
</dbReference>
<dbReference type="CDD" id="cd03386">
    <property type="entry name" value="PAP2_Aur1_like"/>
    <property type="match status" value="1"/>
</dbReference>
<feature type="transmembrane region" description="Helical" evidence="5">
    <location>
        <begin position="51"/>
        <end position="71"/>
    </location>
</feature>
<dbReference type="Pfam" id="PF19356">
    <property type="entry name" value="DUF5933"/>
    <property type="match status" value="1"/>
</dbReference>
<dbReference type="InterPro" id="IPR052185">
    <property type="entry name" value="IPC_Synthase-Related"/>
</dbReference>
<keyword evidence="4 5" id="KW-0472">Membrane</keyword>
<name>A0ABU0Q387_STRAH</name>
<dbReference type="InterPro" id="IPR045977">
    <property type="entry name" value="DUF5933"/>
</dbReference>
<dbReference type="PANTHER" id="PTHR31310:SF7">
    <property type="entry name" value="PA-PHOSPHATASE RELATED-FAMILY PROTEIN DDB_G0268928"/>
    <property type="match status" value="1"/>
</dbReference>
<feature type="transmembrane region" description="Helical" evidence="5">
    <location>
        <begin position="12"/>
        <end position="31"/>
    </location>
</feature>
<feature type="transmembrane region" description="Helical" evidence="5">
    <location>
        <begin position="108"/>
        <end position="125"/>
    </location>
</feature>
<dbReference type="InterPro" id="IPR026841">
    <property type="entry name" value="Aur1/Ipt1"/>
</dbReference>
<feature type="transmembrane region" description="Helical" evidence="5">
    <location>
        <begin position="195"/>
        <end position="217"/>
    </location>
</feature>
<evidence type="ECO:0000256" key="5">
    <source>
        <dbReference type="SAM" id="Phobius"/>
    </source>
</evidence>